<evidence type="ECO:0000259" key="7">
    <source>
        <dbReference type="Pfam" id="PF08323"/>
    </source>
</evidence>
<keyword evidence="6" id="KW-0934">Plastid</keyword>
<dbReference type="OrthoDB" id="2018403at2759"/>
<name>A0A0D2M8D7_9CHLO</name>
<dbReference type="GO" id="GO:0009011">
    <property type="term" value="F:alpha-1,4-glucan glucosyltransferase (ADP-glucose donor) activity"/>
    <property type="evidence" value="ECO:0007669"/>
    <property type="project" value="UniProtKB-EC"/>
</dbReference>
<dbReference type="Proteomes" id="UP000054498">
    <property type="component" value="Unassembled WGS sequence"/>
</dbReference>
<dbReference type="Pfam" id="PF08323">
    <property type="entry name" value="Glyco_transf_5"/>
    <property type="match status" value="1"/>
</dbReference>
<dbReference type="EC" id="2.4.1.21" evidence="8"/>
<dbReference type="RefSeq" id="XP_013890720.1">
    <property type="nucleotide sequence ID" value="XM_014035266.1"/>
</dbReference>
<evidence type="ECO:0000256" key="2">
    <source>
        <dbReference type="ARBA" id="ARBA00004727"/>
    </source>
</evidence>
<comment type="pathway">
    <text evidence="2">Glycan biosynthesis; starch biosynthesis.</text>
</comment>
<organism evidence="8 9">
    <name type="scientific">Monoraphidium neglectum</name>
    <dbReference type="NCBI Taxonomy" id="145388"/>
    <lineage>
        <taxon>Eukaryota</taxon>
        <taxon>Viridiplantae</taxon>
        <taxon>Chlorophyta</taxon>
        <taxon>core chlorophytes</taxon>
        <taxon>Chlorophyceae</taxon>
        <taxon>CS clade</taxon>
        <taxon>Sphaeropleales</taxon>
        <taxon>Selenastraceae</taxon>
        <taxon>Monoraphidium</taxon>
    </lineage>
</organism>
<protein>
    <submittedName>
        <fullName evidence="8">Starch synthase</fullName>
        <ecNumber evidence="8">2.4.1.21</ecNumber>
    </submittedName>
</protein>
<reference evidence="8 9" key="1">
    <citation type="journal article" date="2013" name="BMC Genomics">
        <title>Reconstruction of the lipid metabolism for the microalga Monoraphidium neglectum from its genome sequence reveals characteristics suitable for biofuel production.</title>
        <authorList>
            <person name="Bogen C."/>
            <person name="Al-Dilaimi A."/>
            <person name="Albersmeier A."/>
            <person name="Wichmann J."/>
            <person name="Grundmann M."/>
            <person name="Rupp O."/>
            <person name="Lauersen K.J."/>
            <person name="Blifernez-Klassen O."/>
            <person name="Kalinowski J."/>
            <person name="Goesmann A."/>
            <person name="Mussgnug J.H."/>
            <person name="Kruse O."/>
        </authorList>
    </citation>
    <scope>NUCLEOTIDE SEQUENCE [LARGE SCALE GENOMIC DNA]</scope>
    <source>
        <strain evidence="8 9">SAG 48.87</strain>
    </source>
</reference>
<feature type="domain" description="Starch synthase catalytic" evidence="7">
    <location>
        <begin position="13"/>
        <end position="46"/>
    </location>
</feature>
<dbReference type="AlphaFoldDB" id="A0A0D2M8D7"/>
<keyword evidence="9" id="KW-1185">Reference proteome</keyword>
<evidence type="ECO:0000256" key="3">
    <source>
        <dbReference type="ARBA" id="ARBA00022676"/>
    </source>
</evidence>
<dbReference type="STRING" id="145388.A0A0D2M8D7"/>
<proteinExistence type="predicted"/>
<dbReference type="PANTHER" id="PTHR45825:SF11">
    <property type="entry name" value="ALPHA AMYLASE DOMAIN-CONTAINING PROTEIN"/>
    <property type="match status" value="1"/>
</dbReference>
<dbReference type="GO" id="GO:0009501">
    <property type="term" value="C:amyloplast"/>
    <property type="evidence" value="ECO:0007669"/>
    <property type="project" value="UniProtKB-SubCell"/>
</dbReference>
<comment type="subcellular location">
    <subcellularLocation>
        <location evidence="1">Plastid</location>
        <location evidence="1">Amyloplast</location>
    </subcellularLocation>
</comment>
<keyword evidence="5" id="KW-0750">Starch biosynthesis</keyword>
<dbReference type="SUPFAM" id="SSF53756">
    <property type="entry name" value="UDP-Glycosyltransferase/glycogen phosphorylase"/>
    <property type="match status" value="1"/>
</dbReference>
<keyword evidence="6" id="KW-0035">Amyloplast</keyword>
<evidence type="ECO:0000313" key="9">
    <source>
        <dbReference type="Proteomes" id="UP000054498"/>
    </source>
</evidence>
<gene>
    <name evidence="8" type="ORF">MNEG_16264</name>
</gene>
<evidence type="ECO:0000256" key="6">
    <source>
        <dbReference type="ARBA" id="ARBA00023234"/>
    </source>
</evidence>
<dbReference type="EMBL" id="KK106387">
    <property type="protein sequence ID" value="KIY91700.1"/>
    <property type="molecule type" value="Genomic_DNA"/>
</dbReference>
<dbReference type="UniPathway" id="UPA00152"/>
<accession>A0A0D2M8D7</accession>
<keyword evidence="3 8" id="KW-0328">Glycosyltransferase</keyword>
<dbReference type="InterPro" id="IPR013534">
    <property type="entry name" value="Starch_synth_cat_dom"/>
</dbReference>
<dbReference type="KEGG" id="mng:MNEG_16264"/>
<evidence type="ECO:0000256" key="5">
    <source>
        <dbReference type="ARBA" id="ARBA00022922"/>
    </source>
</evidence>
<evidence type="ECO:0000256" key="4">
    <source>
        <dbReference type="ARBA" id="ARBA00022679"/>
    </source>
</evidence>
<dbReference type="GeneID" id="25734006"/>
<keyword evidence="4 8" id="KW-0808">Transferase</keyword>
<dbReference type="PANTHER" id="PTHR45825">
    <property type="entry name" value="GRANULE-BOUND STARCH SYNTHASE 1, CHLOROPLASTIC/AMYLOPLASTIC"/>
    <property type="match status" value="1"/>
</dbReference>
<evidence type="ECO:0000313" key="8">
    <source>
        <dbReference type="EMBL" id="KIY91700.1"/>
    </source>
</evidence>
<dbReference type="Gene3D" id="3.40.50.2000">
    <property type="entry name" value="Glycogen Phosphorylase B"/>
    <property type="match status" value="2"/>
</dbReference>
<dbReference type="GO" id="GO:0019252">
    <property type="term" value="P:starch biosynthetic process"/>
    <property type="evidence" value="ECO:0007669"/>
    <property type="project" value="UniProtKB-UniPathway"/>
</dbReference>
<evidence type="ECO:0000256" key="1">
    <source>
        <dbReference type="ARBA" id="ARBA00004602"/>
    </source>
</evidence>
<sequence>MCQVGGPILEPPRGGIVYSNAVTTVSPSYAKEILTGGAAGWLRGTLSKPEITSKIRGVLNGIDIADWDPASDPKLAANFSADHPQGKALCKRFLQRGLGLAEDPSKPLVAVITRLVPQKGIHLIRAALFSGLLG</sequence>